<dbReference type="Proteomes" id="UP001163603">
    <property type="component" value="Chromosome 12"/>
</dbReference>
<keyword evidence="2" id="KW-1185">Reference proteome</keyword>
<sequence>MTLSFPKMFKALLRVLNCIRKMCVSPNKMGIHYLHHIVNLQICFYYYVPNYILVAGSEATNASHIPACPVIVFLNSRRGGQLGGELLVSYRSLLNENQVFDLGEKAPDKVLHELYANLEKLRHAGDVLAAEIENNYGTAGWLLGVVSDLKLSHPPPIATVPLGTGNNLPFAFGWVGKEKSKHRPSVCAVIHGTSKECKRNENRQAMHP</sequence>
<accession>A0ACC0XHA7</accession>
<dbReference type="EMBL" id="CM047747">
    <property type="protein sequence ID" value="KAJ0017137.1"/>
    <property type="molecule type" value="Genomic_DNA"/>
</dbReference>
<reference evidence="2" key="1">
    <citation type="journal article" date="2023" name="G3 (Bethesda)">
        <title>Genome assembly and association tests identify interacting loci associated with vigor, precocity, and sex in interspecific pistachio rootstocks.</title>
        <authorList>
            <person name="Palmer W."/>
            <person name="Jacygrad E."/>
            <person name="Sagayaradj S."/>
            <person name="Cavanaugh K."/>
            <person name="Han R."/>
            <person name="Bertier L."/>
            <person name="Beede B."/>
            <person name="Kafkas S."/>
            <person name="Golino D."/>
            <person name="Preece J."/>
            <person name="Michelmore R."/>
        </authorList>
    </citation>
    <scope>NUCLEOTIDE SEQUENCE [LARGE SCALE GENOMIC DNA]</scope>
</reference>
<comment type="caution">
    <text evidence="1">The sequence shown here is derived from an EMBL/GenBank/DDBJ whole genome shotgun (WGS) entry which is preliminary data.</text>
</comment>
<gene>
    <name evidence="1" type="ORF">Pint_11748</name>
</gene>
<evidence type="ECO:0000313" key="1">
    <source>
        <dbReference type="EMBL" id="KAJ0017137.1"/>
    </source>
</evidence>
<evidence type="ECO:0000313" key="2">
    <source>
        <dbReference type="Proteomes" id="UP001163603"/>
    </source>
</evidence>
<protein>
    <submittedName>
        <fullName evidence="1">Uncharacterized protein</fullName>
    </submittedName>
</protein>
<name>A0ACC0XHA7_9ROSI</name>
<proteinExistence type="predicted"/>
<organism evidence="1 2">
    <name type="scientific">Pistacia integerrima</name>
    <dbReference type="NCBI Taxonomy" id="434235"/>
    <lineage>
        <taxon>Eukaryota</taxon>
        <taxon>Viridiplantae</taxon>
        <taxon>Streptophyta</taxon>
        <taxon>Embryophyta</taxon>
        <taxon>Tracheophyta</taxon>
        <taxon>Spermatophyta</taxon>
        <taxon>Magnoliopsida</taxon>
        <taxon>eudicotyledons</taxon>
        <taxon>Gunneridae</taxon>
        <taxon>Pentapetalae</taxon>
        <taxon>rosids</taxon>
        <taxon>malvids</taxon>
        <taxon>Sapindales</taxon>
        <taxon>Anacardiaceae</taxon>
        <taxon>Pistacia</taxon>
    </lineage>
</organism>